<keyword evidence="2" id="KW-1185">Reference proteome</keyword>
<reference evidence="2" key="1">
    <citation type="journal article" date="2019" name="Int. J. Syst. Evol. Microbiol.">
        <title>The Global Catalogue of Microorganisms (GCM) 10K type strain sequencing project: providing services to taxonomists for standard genome sequencing and annotation.</title>
        <authorList>
            <consortium name="The Broad Institute Genomics Platform"/>
            <consortium name="The Broad Institute Genome Sequencing Center for Infectious Disease"/>
            <person name="Wu L."/>
            <person name="Ma J."/>
        </authorList>
    </citation>
    <scope>NUCLEOTIDE SEQUENCE [LARGE SCALE GENOMIC DNA]</scope>
    <source>
        <strain evidence="2">CCM 8702</strain>
    </source>
</reference>
<name>A0ABQ2A0X9_9BACL</name>
<dbReference type="EMBL" id="BMDD01000004">
    <property type="protein sequence ID" value="GGH82774.1"/>
    <property type="molecule type" value="Genomic_DNA"/>
</dbReference>
<comment type="caution">
    <text evidence="1">The sequence shown here is derived from an EMBL/GenBank/DDBJ whole genome shotgun (WGS) entry which is preliminary data.</text>
</comment>
<dbReference type="InterPro" id="IPR023393">
    <property type="entry name" value="START-like_dom_sf"/>
</dbReference>
<dbReference type="Gene3D" id="3.30.530.20">
    <property type="match status" value="1"/>
</dbReference>
<accession>A0ABQ2A0X9</accession>
<evidence type="ECO:0000313" key="2">
    <source>
        <dbReference type="Proteomes" id="UP000605427"/>
    </source>
</evidence>
<gene>
    <name evidence="1" type="ORF">GCM10007362_34600</name>
</gene>
<sequence>MNGYRFVSDWMLETSAEELWKLIEEPERADWWRGCSICKVKAGSSGDGIGDEYRTVIRTRMLYKLSFTAKIVEKRKPCLIELRADGHLEGSGRLEFEQIGACTRVRYTWEVRTKKRWMNLWAPFFRPAFVWNHNRVMADCIDGLTTRLGIRLISPEPAEA</sequence>
<dbReference type="RefSeq" id="WP_172245782.1">
    <property type="nucleotide sequence ID" value="NZ_BMDD01000004.1"/>
</dbReference>
<dbReference type="SUPFAM" id="SSF55961">
    <property type="entry name" value="Bet v1-like"/>
    <property type="match status" value="1"/>
</dbReference>
<organism evidence="1 2">
    <name type="scientific">Saccharibacillus endophyticus</name>
    <dbReference type="NCBI Taxonomy" id="2060666"/>
    <lineage>
        <taxon>Bacteria</taxon>
        <taxon>Bacillati</taxon>
        <taxon>Bacillota</taxon>
        <taxon>Bacilli</taxon>
        <taxon>Bacillales</taxon>
        <taxon>Paenibacillaceae</taxon>
        <taxon>Saccharibacillus</taxon>
    </lineage>
</organism>
<proteinExistence type="predicted"/>
<evidence type="ECO:0000313" key="1">
    <source>
        <dbReference type="EMBL" id="GGH82774.1"/>
    </source>
</evidence>
<protein>
    <recommendedName>
        <fullName evidence="3">Polyketide cyclase</fullName>
    </recommendedName>
</protein>
<evidence type="ECO:0008006" key="3">
    <source>
        <dbReference type="Google" id="ProtNLM"/>
    </source>
</evidence>
<dbReference type="Proteomes" id="UP000605427">
    <property type="component" value="Unassembled WGS sequence"/>
</dbReference>